<dbReference type="PROSITE" id="PS50110">
    <property type="entry name" value="RESPONSE_REGULATORY"/>
    <property type="match status" value="1"/>
</dbReference>
<dbReference type="EMBL" id="BMJC01000001">
    <property type="protein sequence ID" value="GGA90265.1"/>
    <property type="molecule type" value="Genomic_DNA"/>
</dbReference>
<dbReference type="InterPro" id="IPR039420">
    <property type="entry name" value="WalR-like"/>
</dbReference>
<dbReference type="RefSeq" id="WP_188929508.1">
    <property type="nucleotide sequence ID" value="NZ_BMJC01000001.1"/>
</dbReference>
<protein>
    <submittedName>
        <fullName evidence="6">DNA-binding response regulator</fullName>
    </submittedName>
</protein>
<dbReference type="PROSITE" id="PS50043">
    <property type="entry name" value="HTH_LUXR_2"/>
    <property type="match status" value="1"/>
</dbReference>
<evidence type="ECO:0000256" key="1">
    <source>
        <dbReference type="ARBA" id="ARBA00022553"/>
    </source>
</evidence>
<evidence type="ECO:0000256" key="3">
    <source>
        <dbReference type="PROSITE-ProRule" id="PRU00169"/>
    </source>
</evidence>
<dbReference type="Proteomes" id="UP000607559">
    <property type="component" value="Unassembled WGS sequence"/>
</dbReference>
<dbReference type="InterPro" id="IPR016032">
    <property type="entry name" value="Sig_transdc_resp-reg_C-effctor"/>
</dbReference>
<dbReference type="SMART" id="SM00421">
    <property type="entry name" value="HTH_LUXR"/>
    <property type="match status" value="1"/>
</dbReference>
<dbReference type="InterPro" id="IPR000792">
    <property type="entry name" value="Tscrpt_reg_LuxR_C"/>
</dbReference>
<keyword evidence="1 3" id="KW-0597">Phosphoprotein</keyword>
<dbReference type="GO" id="GO:0000160">
    <property type="term" value="P:phosphorelay signal transduction system"/>
    <property type="evidence" value="ECO:0007669"/>
    <property type="project" value="InterPro"/>
</dbReference>
<dbReference type="Pfam" id="PF00072">
    <property type="entry name" value="Response_reg"/>
    <property type="match status" value="1"/>
</dbReference>
<dbReference type="Pfam" id="PF00196">
    <property type="entry name" value="GerE"/>
    <property type="match status" value="1"/>
</dbReference>
<dbReference type="InterPro" id="IPR001789">
    <property type="entry name" value="Sig_transdc_resp-reg_receiver"/>
</dbReference>
<dbReference type="SMART" id="SM00448">
    <property type="entry name" value="REC"/>
    <property type="match status" value="1"/>
</dbReference>
<dbReference type="Gene3D" id="3.40.50.2300">
    <property type="match status" value="1"/>
</dbReference>
<dbReference type="GO" id="GO:0003677">
    <property type="term" value="F:DNA binding"/>
    <property type="evidence" value="ECO:0007669"/>
    <property type="project" value="UniProtKB-KW"/>
</dbReference>
<keyword evidence="7" id="KW-1185">Reference proteome</keyword>
<evidence type="ECO:0000259" key="4">
    <source>
        <dbReference type="PROSITE" id="PS50043"/>
    </source>
</evidence>
<dbReference type="CDD" id="cd17535">
    <property type="entry name" value="REC_NarL-like"/>
    <property type="match status" value="1"/>
</dbReference>
<gene>
    <name evidence="6" type="ORF">GCM10011511_11900</name>
</gene>
<feature type="domain" description="Response regulatory" evidence="5">
    <location>
        <begin position="3"/>
        <end position="119"/>
    </location>
</feature>
<dbReference type="PANTHER" id="PTHR43214:SF17">
    <property type="entry name" value="TRANSCRIPTIONAL REGULATORY PROTEIN RCSB"/>
    <property type="match status" value="1"/>
</dbReference>
<comment type="caution">
    <text evidence="6">The sequence shown here is derived from an EMBL/GenBank/DDBJ whole genome shotgun (WGS) entry which is preliminary data.</text>
</comment>
<reference evidence="6" key="2">
    <citation type="submission" date="2020-09" db="EMBL/GenBank/DDBJ databases">
        <authorList>
            <person name="Sun Q."/>
            <person name="Zhou Y."/>
        </authorList>
    </citation>
    <scope>NUCLEOTIDE SEQUENCE</scope>
    <source>
        <strain evidence="6">CGMCC 1.15448</strain>
    </source>
</reference>
<dbReference type="InterPro" id="IPR036388">
    <property type="entry name" value="WH-like_DNA-bd_sf"/>
</dbReference>
<sequence>MKKILIADDHNIVRTGLIFLLKGEFMQVEIDECRDGNSTWEKIEASEYDLAILDISMPSTDSLALLKKIFTLRPDQKVLILTMNSEEVYAKKYLQLGVKGFINKEAPPSEIRKAIVNILNNKKYISSRMKDALTREVLEGEGHNVFDSLSPRELEIMNHLIDGKNVSEIAAILSVHISTISTHKAKIMQKLGVSNIIELSKMAQMF</sequence>
<keyword evidence="2 6" id="KW-0238">DNA-binding</keyword>
<name>A0A8J2XRS5_9BACT</name>
<evidence type="ECO:0000259" key="5">
    <source>
        <dbReference type="PROSITE" id="PS50110"/>
    </source>
</evidence>
<feature type="domain" description="HTH luxR-type" evidence="4">
    <location>
        <begin position="142"/>
        <end position="206"/>
    </location>
</feature>
<dbReference type="InterPro" id="IPR011006">
    <property type="entry name" value="CheY-like_superfamily"/>
</dbReference>
<dbReference type="SUPFAM" id="SSF52172">
    <property type="entry name" value="CheY-like"/>
    <property type="match status" value="1"/>
</dbReference>
<accession>A0A8J2XRS5</accession>
<evidence type="ECO:0000313" key="6">
    <source>
        <dbReference type="EMBL" id="GGA90265.1"/>
    </source>
</evidence>
<organism evidence="6 7">
    <name type="scientific">Puia dinghuensis</name>
    <dbReference type="NCBI Taxonomy" id="1792502"/>
    <lineage>
        <taxon>Bacteria</taxon>
        <taxon>Pseudomonadati</taxon>
        <taxon>Bacteroidota</taxon>
        <taxon>Chitinophagia</taxon>
        <taxon>Chitinophagales</taxon>
        <taxon>Chitinophagaceae</taxon>
        <taxon>Puia</taxon>
    </lineage>
</organism>
<feature type="modified residue" description="4-aspartylphosphate" evidence="3">
    <location>
        <position position="54"/>
    </location>
</feature>
<reference evidence="6" key="1">
    <citation type="journal article" date="2014" name="Int. J. Syst. Evol. Microbiol.">
        <title>Complete genome sequence of Corynebacterium casei LMG S-19264T (=DSM 44701T), isolated from a smear-ripened cheese.</title>
        <authorList>
            <consortium name="US DOE Joint Genome Institute (JGI-PGF)"/>
            <person name="Walter F."/>
            <person name="Albersmeier A."/>
            <person name="Kalinowski J."/>
            <person name="Ruckert C."/>
        </authorList>
    </citation>
    <scope>NUCLEOTIDE SEQUENCE</scope>
    <source>
        <strain evidence="6">CGMCC 1.15448</strain>
    </source>
</reference>
<dbReference type="SUPFAM" id="SSF46894">
    <property type="entry name" value="C-terminal effector domain of the bipartite response regulators"/>
    <property type="match status" value="1"/>
</dbReference>
<dbReference type="Gene3D" id="1.10.10.10">
    <property type="entry name" value="Winged helix-like DNA-binding domain superfamily/Winged helix DNA-binding domain"/>
    <property type="match status" value="1"/>
</dbReference>
<dbReference type="PANTHER" id="PTHR43214">
    <property type="entry name" value="TWO-COMPONENT RESPONSE REGULATOR"/>
    <property type="match status" value="1"/>
</dbReference>
<dbReference type="InterPro" id="IPR058245">
    <property type="entry name" value="NreC/VraR/RcsB-like_REC"/>
</dbReference>
<dbReference type="GO" id="GO:0006355">
    <property type="term" value="P:regulation of DNA-templated transcription"/>
    <property type="evidence" value="ECO:0007669"/>
    <property type="project" value="InterPro"/>
</dbReference>
<dbReference type="AlphaFoldDB" id="A0A8J2XRS5"/>
<proteinExistence type="predicted"/>
<dbReference type="CDD" id="cd06170">
    <property type="entry name" value="LuxR_C_like"/>
    <property type="match status" value="1"/>
</dbReference>
<evidence type="ECO:0000313" key="7">
    <source>
        <dbReference type="Proteomes" id="UP000607559"/>
    </source>
</evidence>
<evidence type="ECO:0000256" key="2">
    <source>
        <dbReference type="ARBA" id="ARBA00023125"/>
    </source>
</evidence>
<dbReference type="PRINTS" id="PR00038">
    <property type="entry name" value="HTHLUXR"/>
</dbReference>